<protein>
    <submittedName>
        <fullName evidence="1">Uncharacterized protein</fullName>
    </submittedName>
</protein>
<name>A0A5B7J363_PORTR</name>
<organism evidence="1 2">
    <name type="scientific">Portunus trituberculatus</name>
    <name type="common">Swimming crab</name>
    <name type="synonym">Neptunus trituberculatus</name>
    <dbReference type="NCBI Taxonomy" id="210409"/>
    <lineage>
        <taxon>Eukaryota</taxon>
        <taxon>Metazoa</taxon>
        <taxon>Ecdysozoa</taxon>
        <taxon>Arthropoda</taxon>
        <taxon>Crustacea</taxon>
        <taxon>Multicrustacea</taxon>
        <taxon>Malacostraca</taxon>
        <taxon>Eumalacostraca</taxon>
        <taxon>Eucarida</taxon>
        <taxon>Decapoda</taxon>
        <taxon>Pleocyemata</taxon>
        <taxon>Brachyura</taxon>
        <taxon>Eubrachyura</taxon>
        <taxon>Portunoidea</taxon>
        <taxon>Portunidae</taxon>
        <taxon>Portuninae</taxon>
        <taxon>Portunus</taxon>
    </lineage>
</organism>
<comment type="caution">
    <text evidence="1">The sequence shown here is derived from an EMBL/GenBank/DDBJ whole genome shotgun (WGS) entry which is preliminary data.</text>
</comment>
<dbReference type="AlphaFoldDB" id="A0A5B7J363"/>
<accession>A0A5B7J363</accession>
<proteinExistence type="predicted"/>
<gene>
    <name evidence="1" type="ORF">E2C01_081753</name>
</gene>
<dbReference type="Proteomes" id="UP000324222">
    <property type="component" value="Unassembled WGS sequence"/>
</dbReference>
<keyword evidence="2" id="KW-1185">Reference proteome</keyword>
<dbReference type="EMBL" id="VSRR010072934">
    <property type="protein sequence ID" value="MPC86914.1"/>
    <property type="molecule type" value="Genomic_DNA"/>
</dbReference>
<reference evidence="1 2" key="1">
    <citation type="submission" date="2019-05" db="EMBL/GenBank/DDBJ databases">
        <title>Another draft genome of Portunus trituberculatus and its Hox gene families provides insights of decapod evolution.</title>
        <authorList>
            <person name="Jeong J.-H."/>
            <person name="Song I."/>
            <person name="Kim S."/>
            <person name="Choi T."/>
            <person name="Kim D."/>
            <person name="Ryu S."/>
            <person name="Kim W."/>
        </authorList>
    </citation>
    <scope>NUCLEOTIDE SEQUENCE [LARGE SCALE GENOMIC DNA]</scope>
    <source>
        <tissue evidence="1">Muscle</tissue>
    </source>
</reference>
<evidence type="ECO:0000313" key="1">
    <source>
        <dbReference type="EMBL" id="MPC86914.1"/>
    </source>
</evidence>
<evidence type="ECO:0000313" key="2">
    <source>
        <dbReference type="Proteomes" id="UP000324222"/>
    </source>
</evidence>
<sequence length="152" mass="16381">MGHITPMAGASLHQHLEVLLVNLDFVILKDWLAETTLKLTSSSDGSSTGSVRIPAAHGAQRYCRWCSALAGCCIVSVAHRVNVTPISKAARLRNTTSLSTLLCSIFVWAIGCRVWRSHTACRGPRVVQERTAAGHARSTESSVAVLACPRFL</sequence>